<dbReference type="Gene3D" id="3.10.180.10">
    <property type="entry name" value="2,3-Dihydroxybiphenyl 1,2-Dioxygenase, domain 1"/>
    <property type="match status" value="1"/>
</dbReference>
<comment type="caution">
    <text evidence="2">The sequence shown here is derived from an EMBL/GenBank/DDBJ whole genome shotgun (WGS) entry which is preliminary data.</text>
</comment>
<evidence type="ECO:0000313" key="3">
    <source>
        <dbReference type="Proteomes" id="UP000326903"/>
    </source>
</evidence>
<evidence type="ECO:0000313" key="2">
    <source>
        <dbReference type="EMBL" id="KAA9041767.1"/>
    </source>
</evidence>
<dbReference type="Proteomes" id="UP000326903">
    <property type="component" value="Unassembled WGS sequence"/>
</dbReference>
<proteinExistence type="predicted"/>
<dbReference type="InterPro" id="IPR037523">
    <property type="entry name" value="VOC_core"/>
</dbReference>
<dbReference type="RefSeq" id="WP_150413887.1">
    <property type="nucleotide sequence ID" value="NZ_VYQF01000001.1"/>
</dbReference>
<keyword evidence="3" id="KW-1185">Reference proteome</keyword>
<sequence length="221" mass="25914">MLLKEIRLQTKNLSALYNFYKEVLELKTFYSGEKSIAISAGKSSLIFEETKGDVNPFYHFAFNIPPNKFEEAFEWMKQKVELLWLDDYKGYIADFVNWHAKSFYFLDPAGNIVELIARFDLNDNVDARFSSNLIRNTSEIGLVYPQKSFQHDVEKLLVQYHLPYFDKQPPLPQFKAVGDDEGLFVIVPENRVWFSSKNTTSQIFPMHILFIEDNKLNELKM</sequence>
<feature type="domain" description="VOC" evidence="1">
    <location>
        <begin position="2"/>
        <end position="118"/>
    </location>
</feature>
<accession>A0A5J5IP29</accession>
<name>A0A5J5IP29_9BACT</name>
<dbReference type="EMBL" id="VYQF01000001">
    <property type="protein sequence ID" value="KAA9041767.1"/>
    <property type="molecule type" value="Genomic_DNA"/>
</dbReference>
<dbReference type="InterPro" id="IPR029068">
    <property type="entry name" value="Glyas_Bleomycin-R_OHBP_Dase"/>
</dbReference>
<evidence type="ECO:0000259" key="1">
    <source>
        <dbReference type="PROSITE" id="PS51819"/>
    </source>
</evidence>
<organism evidence="2 3">
    <name type="scientific">Ginsengibacter hankyongi</name>
    <dbReference type="NCBI Taxonomy" id="2607284"/>
    <lineage>
        <taxon>Bacteria</taxon>
        <taxon>Pseudomonadati</taxon>
        <taxon>Bacteroidota</taxon>
        <taxon>Chitinophagia</taxon>
        <taxon>Chitinophagales</taxon>
        <taxon>Chitinophagaceae</taxon>
        <taxon>Ginsengibacter</taxon>
    </lineage>
</organism>
<protein>
    <recommendedName>
        <fullName evidence="1">VOC domain-containing protein</fullName>
    </recommendedName>
</protein>
<dbReference type="SUPFAM" id="SSF54593">
    <property type="entry name" value="Glyoxalase/Bleomycin resistance protein/Dihydroxybiphenyl dioxygenase"/>
    <property type="match status" value="1"/>
</dbReference>
<dbReference type="AlphaFoldDB" id="A0A5J5IP29"/>
<gene>
    <name evidence="2" type="ORF">FW778_07045</name>
</gene>
<dbReference type="PROSITE" id="PS51819">
    <property type="entry name" value="VOC"/>
    <property type="match status" value="1"/>
</dbReference>
<reference evidence="2 3" key="1">
    <citation type="submission" date="2019-09" db="EMBL/GenBank/DDBJ databases">
        <title>Draft genome sequence of Ginsengibacter sp. BR5-29.</title>
        <authorList>
            <person name="Im W.-T."/>
        </authorList>
    </citation>
    <scope>NUCLEOTIDE SEQUENCE [LARGE SCALE GENOMIC DNA]</scope>
    <source>
        <strain evidence="2 3">BR5-29</strain>
    </source>
</reference>